<name>A0A9X1CCG2_9FLAO</name>
<dbReference type="Gene3D" id="2.120.10.30">
    <property type="entry name" value="TolB, C-terminal domain"/>
    <property type="match status" value="1"/>
</dbReference>
<evidence type="ECO:0000256" key="1">
    <source>
        <dbReference type="SAM" id="SignalP"/>
    </source>
</evidence>
<organism evidence="3 5">
    <name type="scientific">Formosa algae</name>
    <dbReference type="NCBI Taxonomy" id="225843"/>
    <lineage>
        <taxon>Bacteria</taxon>
        <taxon>Pseudomonadati</taxon>
        <taxon>Bacteroidota</taxon>
        <taxon>Flavobacteriia</taxon>
        <taxon>Flavobacteriales</taxon>
        <taxon>Flavobacteriaceae</taxon>
        <taxon>Formosa</taxon>
    </lineage>
</organism>
<dbReference type="Proteomes" id="UP001231587">
    <property type="component" value="Unassembled WGS sequence"/>
</dbReference>
<evidence type="ECO:0000259" key="2">
    <source>
        <dbReference type="Pfam" id="PF07995"/>
    </source>
</evidence>
<proteinExistence type="predicted"/>
<evidence type="ECO:0000313" key="5">
    <source>
        <dbReference type="Proteomes" id="UP001138672"/>
    </source>
</evidence>
<dbReference type="InterPro" id="IPR011042">
    <property type="entry name" value="6-blade_b-propeller_TolB-like"/>
</dbReference>
<dbReference type="OrthoDB" id="9770043at2"/>
<evidence type="ECO:0000313" key="4">
    <source>
        <dbReference type="EMBL" id="MDQ0335739.1"/>
    </source>
</evidence>
<sequence>MTNVKHIVSVILLLHFFACAQEKKSNSANYSYETIVSDIDIPWGFVFLPDGAMLITEKSGTLILFKNGNKTTITGLPDITRLGQGGLLDIALHPDFKNNGWIYFTYASSEGEGSGANTALMRAKIKNNTLTQKEFLYKAAPNYSSGDHFGSRIVFDDQDYLFFSIGERGQRDLNPQDITRDGGKIYRLNADGSIPTDNPFVNTPKAKKAIYSYGHRNPQGMILHPDTNTIWAHEHGPKGGDEINIISAGKNYGWPVVTFGINYWGTSISDDTEKEGMESPIHHWTPSIAPSGMCYVTSDKYADWKGNLLVGSLKFQYLNRCIIKNNRVIKEERLLENLGRVRSIVQGPDGFIYVGIENVGIVKIIPKN</sequence>
<keyword evidence="1" id="KW-0732">Signal</keyword>
<protein>
    <submittedName>
        <fullName evidence="3">Glucose/arabinose dehydrogenase</fullName>
    </submittedName>
</protein>
<evidence type="ECO:0000313" key="3">
    <source>
        <dbReference type="EMBL" id="MBP1840139.1"/>
    </source>
</evidence>
<dbReference type="Proteomes" id="UP001138672">
    <property type="component" value="Unassembled WGS sequence"/>
</dbReference>
<dbReference type="RefSeq" id="WP_057782217.1">
    <property type="nucleotide sequence ID" value="NZ_JAGGJQ010000005.1"/>
</dbReference>
<dbReference type="AlphaFoldDB" id="A0A9X1CCG2"/>
<dbReference type="EMBL" id="JAGGJQ010000005">
    <property type="protein sequence ID" value="MBP1840139.1"/>
    <property type="molecule type" value="Genomic_DNA"/>
</dbReference>
<feature type="chain" id="PRO_5040758846" evidence="1">
    <location>
        <begin position="21"/>
        <end position="368"/>
    </location>
</feature>
<dbReference type="Pfam" id="PF07995">
    <property type="entry name" value="GSDH"/>
    <property type="match status" value="1"/>
</dbReference>
<feature type="signal peptide" evidence="1">
    <location>
        <begin position="1"/>
        <end position="20"/>
    </location>
</feature>
<comment type="caution">
    <text evidence="3">The sequence shown here is derived from an EMBL/GenBank/DDBJ whole genome shotgun (WGS) entry which is preliminary data.</text>
</comment>
<dbReference type="InterPro" id="IPR012938">
    <property type="entry name" value="Glc/Sorbosone_DH"/>
</dbReference>
<dbReference type="PANTHER" id="PTHR19328:SF75">
    <property type="entry name" value="ALDOSE SUGAR DEHYDROGENASE YLII"/>
    <property type="match status" value="1"/>
</dbReference>
<gene>
    <name evidence="3" type="ORF">J2Z56_002066</name>
    <name evidence="4" type="ORF">J2Z57_002190</name>
</gene>
<dbReference type="EMBL" id="JAUSUU010000006">
    <property type="protein sequence ID" value="MDQ0335739.1"/>
    <property type="molecule type" value="Genomic_DNA"/>
</dbReference>
<accession>A0A9X1CCG2</accession>
<reference evidence="3" key="1">
    <citation type="submission" date="2021-03" db="EMBL/GenBank/DDBJ databases">
        <title>Genomic Encyclopedia of Type Strains, Phase IV (KMG-IV): sequencing the most valuable type-strain genomes for metagenomic binning, comparative biology and taxonomic classification.</title>
        <authorList>
            <person name="Goeker M."/>
        </authorList>
    </citation>
    <scope>NUCLEOTIDE SEQUENCE</scope>
    <source>
        <strain evidence="3">DSM 15523</strain>
        <strain evidence="4 6">DSM 16476</strain>
    </source>
</reference>
<keyword evidence="6" id="KW-1185">Reference proteome</keyword>
<dbReference type="SUPFAM" id="SSF50952">
    <property type="entry name" value="Soluble quinoprotein glucose dehydrogenase"/>
    <property type="match status" value="1"/>
</dbReference>
<dbReference type="PANTHER" id="PTHR19328">
    <property type="entry name" value="HEDGEHOG-INTERACTING PROTEIN"/>
    <property type="match status" value="1"/>
</dbReference>
<evidence type="ECO:0000313" key="6">
    <source>
        <dbReference type="Proteomes" id="UP001231587"/>
    </source>
</evidence>
<feature type="domain" description="Glucose/Sorbosone dehydrogenase" evidence="2">
    <location>
        <begin position="40"/>
        <end position="358"/>
    </location>
</feature>
<dbReference type="InterPro" id="IPR011041">
    <property type="entry name" value="Quinoprot_gluc/sorb_DH_b-prop"/>
</dbReference>